<keyword evidence="2" id="KW-1185">Reference proteome</keyword>
<dbReference type="RefSeq" id="XP_028359850.2">
    <property type="nucleotide sequence ID" value="XM_028504049.2"/>
</dbReference>
<accession>A0A6J2L2K8</accession>
<dbReference type="KEGG" id="pdic:114490123"/>
<evidence type="ECO:0000313" key="3">
    <source>
        <dbReference type="RefSeq" id="XP_028359850.2"/>
    </source>
</evidence>
<protein>
    <submittedName>
        <fullName evidence="3">Protein C19orf12 homolog</fullName>
    </submittedName>
</protein>
<evidence type="ECO:0000256" key="1">
    <source>
        <dbReference type="ARBA" id="ARBA00029457"/>
    </source>
</evidence>
<name>A0A6J2L2K8_9CHIR</name>
<dbReference type="AlphaFoldDB" id="A0A6J2L2K8"/>
<dbReference type="InParanoid" id="A0A6J2L2K8"/>
<dbReference type="InterPro" id="IPR033369">
    <property type="entry name" value="C19orf12"/>
</dbReference>
<sequence>MPVAVENVMRLLCSISDQKKMRVPVQPSNKSAPMAITGALLGTVFGGPPGLIVGGVLGGLVGSGMSDEPFKPVHKILQQLSHNQKQKLLDKVKTVIWNLDWMDNVELMELVMRSERLQRQLADVLVGFIKAELKTEVQFGV</sequence>
<organism evidence="2 3">
    <name type="scientific">Phyllostomus discolor</name>
    <name type="common">pale spear-nosed bat</name>
    <dbReference type="NCBI Taxonomy" id="89673"/>
    <lineage>
        <taxon>Eukaryota</taxon>
        <taxon>Metazoa</taxon>
        <taxon>Chordata</taxon>
        <taxon>Craniata</taxon>
        <taxon>Vertebrata</taxon>
        <taxon>Euteleostomi</taxon>
        <taxon>Mammalia</taxon>
        <taxon>Eutheria</taxon>
        <taxon>Laurasiatheria</taxon>
        <taxon>Chiroptera</taxon>
        <taxon>Yangochiroptera</taxon>
        <taxon>Phyllostomidae</taxon>
        <taxon>Phyllostominae</taxon>
        <taxon>Phyllostomus</taxon>
    </lineage>
</organism>
<dbReference type="PANTHER" id="PTHR31493">
    <property type="entry name" value="NAZO FAMILY MEMBER"/>
    <property type="match status" value="1"/>
</dbReference>
<dbReference type="GeneID" id="114490123"/>
<dbReference type="OrthoDB" id="5976774at2759"/>
<dbReference type="Proteomes" id="UP000504628">
    <property type="component" value="Chromosome 12"/>
</dbReference>
<dbReference type="Pfam" id="PF20721">
    <property type="entry name" value="C19orf12"/>
    <property type="match status" value="1"/>
</dbReference>
<proteinExistence type="inferred from homology"/>
<evidence type="ECO:0000313" key="2">
    <source>
        <dbReference type="Proteomes" id="UP000504628"/>
    </source>
</evidence>
<gene>
    <name evidence="3" type="primary">LOC114490123</name>
</gene>
<comment type="similarity">
    <text evidence="1">Belongs to the C19orf12 family.</text>
</comment>
<reference evidence="3" key="1">
    <citation type="submission" date="2025-08" db="UniProtKB">
        <authorList>
            <consortium name="RefSeq"/>
        </authorList>
    </citation>
    <scope>IDENTIFICATION</scope>
    <source>
        <tissue evidence="3">Muscle</tissue>
    </source>
</reference>
<dbReference type="PANTHER" id="PTHR31493:SF1">
    <property type="entry name" value="PROTEIN C19ORF12"/>
    <property type="match status" value="1"/>
</dbReference>